<evidence type="ECO:0000313" key="3">
    <source>
        <dbReference type="Proteomes" id="UP000642748"/>
    </source>
</evidence>
<comment type="caution">
    <text evidence="2">The sequence shown here is derived from an EMBL/GenBank/DDBJ whole genome shotgun (WGS) entry which is preliminary data.</text>
</comment>
<keyword evidence="1" id="KW-1133">Transmembrane helix</keyword>
<dbReference type="EMBL" id="BONZ01000039">
    <property type="protein sequence ID" value="GIH16021.1"/>
    <property type="molecule type" value="Genomic_DNA"/>
</dbReference>
<keyword evidence="1" id="KW-0812">Transmembrane</keyword>
<feature type="transmembrane region" description="Helical" evidence="1">
    <location>
        <begin position="56"/>
        <end position="78"/>
    </location>
</feature>
<keyword evidence="3" id="KW-1185">Reference proteome</keyword>
<keyword evidence="1" id="KW-0472">Membrane</keyword>
<feature type="transmembrane region" description="Helical" evidence="1">
    <location>
        <begin position="194"/>
        <end position="216"/>
    </location>
</feature>
<evidence type="ECO:0000256" key="1">
    <source>
        <dbReference type="SAM" id="Phobius"/>
    </source>
</evidence>
<dbReference type="AlphaFoldDB" id="A0A8J3QT74"/>
<evidence type="ECO:0000313" key="2">
    <source>
        <dbReference type="EMBL" id="GIH16021.1"/>
    </source>
</evidence>
<name>A0A8J3QT74_9ACTN</name>
<feature type="transmembrane region" description="Helical" evidence="1">
    <location>
        <begin position="228"/>
        <end position="245"/>
    </location>
</feature>
<reference evidence="2" key="1">
    <citation type="submission" date="2021-01" db="EMBL/GenBank/DDBJ databases">
        <title>Whole genome shotgun sequence of Rugosimonospora africana NBRC 104875.</title>
        <authorList>
            <person name="Komaki H."/>
            <person name="Tamura T."/>
        </authorList>
    </citation>
    <scope>NUCLEOTIDE SEQUENCE</scope>
    <source>
        <strain evidence="2">NBRC 104875</strain>
    </source>
</reference>
<proteinExistence type="predicted"/>
<organism evidence="2 3">
    <name type="scientific">Rugosimonospora africana</name>
    <dbReference type="NCBI Taxonomy" id="556532"/>
    <lineage>
        <taxon>Bacteria</taxon>
        <taxon>Bacillati</taxon>
        <taxon>Actinomycetota</taxon>
        <taxon>Actinomycetes</taxon>
        <taxon>Micromonosporales</taxon>
        <taxon>Micromonosporaceae</taxon>
        <taxon>Rugosimonospora</taxon>
    </lineage>
</organism>
<gene>
    <name evidence="2" type="ORF">Raf01_41930</name>
</gene>
<protein>
    <submittedName>
        <fullName evidence="2">Uncharacterized protein</fullName>
    </submittedName>
</protein>
<accession>A0A8J3QT74</accession>
<feature type="transmembrane region" description="Helical" evidence="1">
    <location>
        <begin position="121"/>
        <end position="141"/>
    </location>
</feature>
<dbReference type="Proteomes" id="UP000642748">
    <property type="component" value="Unassembled WGS sequence"/>
</dbReference>
<feature type="transmembrane region" description="Helical" evidence="1">
    <location>
        <begin position="90"/>
        <end position="109"/>
    </location>
</feature>
<sequence>MFEPYLEVLVAPQPPNILNAGHTPPAQSQPVRPAQRSRLSWLRVLPLLARPLTQTMPWATLLAGCLAGTVYLAILASLTSNSQPLDQGNVRLAFLPAVAALAFVPHAPFRPLTQTTPVPAWLSPVGHLLLAAPIVAVACWVQLRIIAHTIPPHTIGHPPAIYPVIAQLTGWCAVAVAAAGCVDRSRYADLGGAVAAPVSFAAIALAWYAPIINGFFAEPPGTPHGVTIAWYAVATAASALTCVAMRDQWHRYSRRLHRPPAEHSPS</sequence>